<evidence type="ECO:0000256" key="3">
    <source>
        <dbReference type="SAM" id="MobiDB-lite"/>
    </source>
</evidence>
<feature type="compositionally biased region" description="Basic and acidic residues" evidence="3">
    <location>
        <begin position="1249"/>
        <end position="1267"/>
    </location>
</feature>
<dbReference type="PANTHER" id="PTHR34805">
    <property type="entry name" value="PROTEIN MODIFIER OF SNC1 1"/>
    <property type="match status" value="1"/>
</dbReference>
<feature type="compositionally biased region" description="Polar residues" evidence="3">
    <location>
        <begin position="1289"/>
        <end position="1304"/>
    </location>
</feature>
<feature type="region of interest" description="Disordered" evidence="3">
    <location>
        <begin position="1215"/>
        <end position="1341"/>
    </location>
</feature>
<dbReference type="Pfam" id="PF07001">
    <property type="entry name" value="BAT2_N"/>
    <property type="match status" value="1"/>
</dbReference>
<feature type="coiled-coil region" evidence="2">
    <location>
        <begin position="1037"/>
        <end position="1069"/>
    </location>
</feature>
<feature type="compositionally biased region" description="Polar residues" evidence="3">
    <location>
        <begin position="454"/>
        <end position="464"/>
    </location>
</feature>
<dbReference type="EMBL" id="JADCNM010000002">
    <property type="protein sequence ID" value="KAG0494957.1"/>
    <property type="molecule type" value="Genomic_DNA"/>
</dbReference>
<comment type="caution">
    <text evidence="5">The sequence shown here is derived from an EMBL/GenBank/DDBJ whole genome shotgun (WGS) entry which is preliminary data.</text>
</comment>
<evidence type="ECO:0000313" key="6">
    <source>
        <dbReference type="Proteomes" id="UP000639772"/>
    </source>
</evidence>
<feature type="compositionally biased region" description="Basic and acidic residues" evidence="3">
    <location>
        <begin position="1451"/>
        <end position="1466"/>
    </location>
</feature>
<evidence type="ECO:0000256" key="1">
    <source>
        <dbReference type="ARBA" id="ARBA00022553"/>
    </source>
</evidence>
<accession>A0A835S0J7</accession>
<gene>
    <name evidence="5" type="ORF">HPP92_005951</name>
</gene>
<feature type="region of interest" description="Disordered" evidence="3">
    <location>
        <begin position="492"/>
        <end position="538"/>
    </location>
</feature>
<keyword evidence="2" id="KW-0175">Coiled coil</keyword>
<evidence type="ECO:0000313" key="5">
    <source>
        <dbReference type="EMBL" id="KAG0494957.1"/>
    </source>
</evidence>
<feature type="region of interest" description="Disordered" evidence="3">
    <location>
        <begin position="1399"/>
        <end position="1466"/>
    </location>
</feature>
<dbReference type="InterPro" id="IPR038808">
    <property type="entry name" value="MOS1-like"/>
</dbReference>
<organism evidence="5 6">
    <name type="scientific">Vanilla planifolia</name>
    <name type="common">Vanilla</name>
    <dbReference type="NCBI Taxonomy" id="51239"/>
    <lineage>
        <taxon>Eukaryota</taxon>
        <taxon>Viridiplantae</taxon>
        <taxon>Streptophyta</taxon>
        <taxon>Embryophyta</taxon>
        <taxon>Tracheophyta</taxon>
        <taxon>Spermatophyta</taxon>
        <taxon>Magnoliopsida</taxon>
        <taxon>Liliopsida</taxon>
        <taxon>Asparagales</taxon>
        <taxon>Orchidaceae</taxon>
        <taxon>Vanilloideae</taxon>
        <taxon>Vanilleae</taxon>
        <taxon>Vanilla</taxon>
    </lineage>
</organism>
<feature type="compositionally biased region" description="Basic residues" evidence="3">
    <location>
        <begin position="1636"/>
        <end position="1645"/>
    </location>
</feature>
<dbReference type="OrthoDB" id="1939715at2759"/>
<proteinExistence type="predicted"/>
<sequence length="1662" mass="183602">MGLLYLDSLALWGFFDARWAYVKRPASCEHARPKEEWCFKVLQILGQLLGSEQCWVSSPNFDVRERLRIEEKDSPMIMEDALLVVVKETKALGSKVRHPKASLALQYTIERKVSSELITRFIGMCYLLKRIGGQLHLGGLEIIHICSKTFPNGRKRLRKSSIVARACYHLGKFLGSKVEHAKISLALQNLDYKGTLSLWPIGDEAGNELGVLRQFVLGFKILMKGRVFVKEIKLIDVFPVAGFGNMAKALGSKMEHPKLSLTLQLELQRTFCYDKNRLKRSSIIAGVFRLNFMILELHQLNNKHGFKWASARRSGMTVLGKVPKPINLPSQKLENHGLDPNVDLVPKGTHTWGSRPSNASNAWVTSSVSPPQFDGSLGSPNNSYGRPSSHGNAHGRPSSGGSSTRPSTAGSDKSIETVGVALGSNSRPSSASGILPSSQIPVSLNRPRSAETRPGSSQLSRFSENSSDYNAWLSEGTPERLGVVASKRSDFSLNSGDFPSLGSEKISEMKSPARGNGNPDQKGHVNSSCKEDIQGPTGQGVPTNMENFWRDHPNMQPQVNSNIPPQQYGSWWFYRPVGPSVNYPVDLYYPCAPARAMPTHDLGRPDAILGHHPGIGEPSCYLPDAYVAHSQSISSTTTGVHPGPALYEGRYGPPPSYDSSDKQNALIGLSNQEHLHNPYIYQNPGLDLGKFHALADRNSSTIIEGPVLADHVDGNDEKSKVLLKQHDDQVDKGSLVEQLIVAQSTPQRGKHGSSMMEKSLSGDIHKKEQISNKQFGEFSSSQVVGNLEDPSFMNISESSKQADQCVMHRPDDAPVPVNDIQRNPIGENTARLMDKVESLNGKTRIANVQIGGGNLPSKEIRITRNSSNGSELVKKVDLRSSATCISHPVSSNSNLNTSHMKTSVEFNVPISTHESNSVIGQSEQVFTTGNLSSSEAGEHSRSHHRNRFHNLKERVDDYARIKSGGFYADERNRFHDGPMEKTSVAVDDNGLSLLHSIGSEEAYEGKGSNLKVEVGNEECAPSSLGSVDIEVQRSKRKELARQRALQLQREEEERTREQKAKGLAKLEELNMRTSAASLKQNSAPAKPSSIADLDEKDVKSDIVEASCKTMDSYLETSSKSDETMASIGGLQKISEERNESNTTLDDSVRLLQNASGGVSSIISEDPPTQLKKKNNRGLKFKYKNDFHQSPSSHLSTRLVKDNAEHCLEDDVAKPSGTVAEASPVSEKSCQKTMEHQVSNDSRTTPFTETESKPTREASQRVSSEWKAHLAKKQARSLHPNKANPKHQGSETVVWTPVNLSNKNGPSEELTKNNSSESSDPSSEKGNVDMHIGAKAKRAELERYIPKPITKELLRDSQSPSPAVLPLIDASQKLESASSTIATVSDYNSVVTTAAFISSNKNAESSKQNRRGKPQPQASWRQRNAGESPPSKTNAAVDNSFPEPQNDVEMASSEHHSSRHNDDGKDGKYAVVRDLELNRQRHQQYKPSVVDRRRYAPTHNKELQYEIADRYETLSLQSPDDSTEKYTSKIANPSFVSEHVKSHWLPKSQEPNREVKEQYRGRSRFPQKGFAYSAESGHQAAYVEKPISHYGGSTRKDGKHFEHQKSVPCDKPSESTQFDMTDVQMDPHGPPSEPRHVHQGRNHNRHNGQFYGPRRAPVRTRGE</sequence>
<keyword evidence="1" id="KW-0597">Phosphoprotein</keyword>
<protein>
    <recommendedName>
        <fullName evidence="4">BAT2 N-terminal domain-containing protein</fullName>
    </recommendedName>
</protein>
<feature type="region of interest" description="Disordered" evidence="3">
    <location>
        <begin position="1585"/>
        <end position="1662"/>
    </location>
</feature>
<feature type="compositionally biased region" description="Polar residues" evidence="3">
    <location>
        <begin position="351"/>
        <end position="370"/>
    </location>
</feature>
<dbReference type="InterPro" id="IPR009738">
    <property type="entry name" value="BAT2_N"/>
</dbReference>
<feature type="compositionally biased region" description="Basic and acidic residues" evidence="3">
    <location>
        <begin position="1593"/>
        <end position="1604"/>
    </location>
</feature>
<feature type="compositionally biased region" description="Polar residues" evidence="3">
    <location>
        <begin position="423"/>
        <end position="442"/>
    </location>
</feature>
<name>A0A835S0J7_VANPL</name>
<feature type="compositionally biased region" description="Polar residues" evidence="3">
    <location>
        <begin position="1235"/>
        <end position="1248"/>
    </location>
</feature>
<dbReference type="Proteomes" id="UP000639772">
    <property type="component" value="Unassembled WGS sequence"/>
</dbReference>
<feature type="compositionally biased region" description="Low complexity" evidence="3">
    <location>
        <begin position="395"/>
        <end position="411"/>
    </location>
</feature>
<evidence type="ECO:0000256" key="2">
    <source>
        <dbReference type="SAM" id="Coils"/>
    </source>
</evidence>
<feature type="compositionally biased region" description="Basic and acidic residues" evidence="3">
    <location>
        <begin position="1549"/>
        <end position="1559"/>
    </location>
</feature>
<dbReference type="PANTHER" id="PTHR34805:SF1">
    <property type="entry name" value="PROTEIN MODIFIER OF SNC1 1"/>
    <property type="match status" value="1"/>
</dbReference>
<reference evidence="5 6" key="1">
    <citation type="journal article" date="2020" name="Nat. Food">
        <title>A phased Vanilla planifolia genome enables genetic improvement of flavour and production.</title>
        <authorList>
            <person name="Hasing T."/>
            <person name="Tang H."/>
            <person name="Brym M."/>
            <person name="Khazi F."/>
            <person name="Huang T."/>
            <person name="Chambers A.H."/>
        </authorList>
    </citation>
    <scope>NUCLEOTIDE SEQUENCE [LARGE SCALE GENOMIC DNA]</scope>
    <source>
        <tissue evidence="5">Leaf</tissue>
    </source>
</reference>
<feature type="compositionally biased region" description="Polar residues" evidence="3">
    <location>
        <begin position="378"/>
        <end position="391"/>
    </location>
</feature>
<feature type="domain" description="BAT2 N-terminal" evidence="4">
    <location>
        <begin position="311"/>
        <end position="424"/>
    </location>
</feature>
<dbReference type="GO" id="GO:0040029">
    <property type="term" value="P:epigenetic regulation of gene expression"/>
    <property type="evidence" value="ECO:0007669"/>
    <property type="project" value="TreeGrafter"/>
</dbReference>
<feature type="region of interest" description="Disordered" evidence="3">
    <location>
        <begin position="326"/>
        <end position="464"/>
    </location>
</feature>
<feature type="region of interest" description="Disordered" evidence="3">
    <location>
        <begin position="1541"/>
        <end position="1560"/>
    </location>
</feature>
<evidence type="ECO:0000259" key="4">
    <source>
        <dbReference type="Pfam" id="PF07001"/>
    </source>
</evidence>